<keyword evidence="4" id="KW-1185">Reference proteome</keyword>
<sequence>MVRQLAANILRQASRDSLESETRKDIENYYYNVAQCACLYRIPAVSRAKVGETGRGRRPLHFVEPEAVPPKQTHQLLVRKKSAKIRSVRNAAFNAATVICGIVCPIMDRAFNRFSPSN</sequence>
<dbReference type="Proteomes" id="UP000095284">
    <property type="component" value="Unplaced"/>
</dbReference>
<protein>
    <submittedName>
        <fullName evidence="1">(pine wood nematode) hypothetical protein</fullName>
    </submittedName>
</protein>
<dbReference type="EMBL" id="CAJFCV020000004">
    <property type="protein sequence ID" value="CAG9118406.1"/>
    <property type="molecule type" value="Genomic_DNA"/>
</dbReference>
<evidence type="ECO:0000313" key="2">
    <source>
        <dbReference type="EMBL" id="CAG9118406.1"/>
    </source>
</evidence>
<evidence type="ECO:0000313" key="3">
    <source>
        <dbReference type="Proteomes" id="UP000095284"/>
    </source>
</evidence>
<reference evidence="2" key="2">
    <citation type="submission" date="2020-08" db="EMBL/GenBank/DDBJ databases">
        <authorList>
            <person name="Kikuchi T."/>
        </authorList>
    </citation>
    <scope>NUCLEOTIDE SEQUENCE</scope>
    <source>
        <strain evidence="1">Ka4C1</strain>
    </source>
</reference>
<organism evidence="3 5">
    <name type="scientific">Bursaphelenchus xylophilus</name>
    <name type="common">Pinewood nematode worm</name>
    <name type="synonym">Aphelenchoides xylophilus</name>
    <dbReference type="NCBI Taxonomy" id="6326"/>
    <lineage>
        <taxon>Eukaryota</taxon>
        <taxon>Metazoa</taxon>
        <taxon>Ecdysozoa</taxon>
        <taxon>Nematoda</taxon>
        <taxon>Chromadorea</taxon>
        <taxon>Rhabditida</taxon>
        <taxon>Tylenchina</taxon>
        <taxon>Tylenchomorpha</taxon>
        <taxon>Aphelenchoidea</taxon>
        <taxon>Aphelenchoididae</taxon>
        <taxon>Bursaphelenchus</taxon>
    </lineage>
</organism>
<dbReference type="AlphaFoldDB" id="A0A1I7RMD9"/>
<proteinExistence type="predicted"/>
<dbReference type="WBParaSite" id="BXY_0187400.1">
    <property type="protein sequence ID" value="BXY_0187400.1"/>
    <property type="gene ID" value="BXY_0187400"/>
</dbReference>
<dbReference type="Proteomes" id="UP000582659">
    <property type="component" value="Unassembled WGS sequence"/>
</dbReference>
<dbReference type="EMBL" id="CAJFDI010000004">
    <property type="protein sequence ID" value="CAD5227997.1"/>
    <property type="molecule type" value="Genomic_DNA"/>
</dbReference>
<name>A0A1I7RMD9_BURXY</name>
<reference evidence="5" key="1">
    <citation type="submission" date="2016-11" db="UniProtKB">
        <authorList>
            <consortium name="WormBaseParasite"/>
        </authorList>
    </citation>
    <scope>IDENTIFICATION</scope>
</reference>
<accession>A0A1I7RMD9</accession>
<evidence type="ECO:0000313" key="1">
    <source>
        <dbReference type="EMBL" id="CAD5227997.1"/>
    </source>
</evidence>
<evidence type="ECO:0000313" key="5">
    <source>
        <dbReference type="WBParaSite" id="BXY_0187400.1"/>
    </source>
</evidence>
<gene>
    <name evidence="1" type="ORF">BXYJ_LOCUS10224</name>
</gene>
<dbReference type="Proteomes" id="UP000659654">
    <property type="component" value="Unassembled WGS sequence"/>
</dbReference>
<evidence type="ECO:0000313" key="4">
    <source>
        <dbReference type="Proteomes" id="UP000659654"/>
    </source>
</evidence>